<organism evidence="2 3">
    <name type="scientific">Candidatus Bilamarchaeum dharawalense</name>
    <dbReference type="NCBI Taxonomy" id="2885759"/>
    <lineage>
        <taxon>Archaea</taxon>
        <taxon>Candidatus Micrarchaeota</taxon>
        <taxon>Candidatus Micrarchaeia</taxon>
        <taxon>Candidatus Anstonellales</taxon>
        <taxon>Candidatus Bilamarchaeaceae</taxon>
        <taxon>Candidatus Bilamarchaeum</taxon>
    </lineage>
</organism>
<feature type="transmembrane region" description="Helical" evidence="1">
    <location>
        <begin position="67"/>
        <end position="87"/>
    </location>
</feature>
<keyword evidence="1" id="KW-0472">Membrane</keyword>
<protein>
    <submittedName>
        <fullName evidence="2">Uncharacterized protein</fullName>
    </submittedName>
</protein>
<sequence>MMAKVCIMCQANVDGKPGAVAIREDRIITTIRTIKKKLGIAQMNQLYVCQTDLQKHSERRKSFEKSMMIATVLAGVILVIMILAIILSGRLDAWAIVSAFILAGFVIILPVFKYTPATVNMSVATKTPIGVPVQNKVVQKKQKKKVR</sequence>
<evidence type="ECO:0000313" key="3">
    <source>
        <dbReference type="Proteomes" id="UP000789941"/>
    </source>
</evidence>
<dbReference type="EMBL" id="CABMJJ010000009">
    <property type="protein sequence ID" value="VVC04610.1"/>
    <property type="molecule type" value="Genomic_DNA"/>
</dbReference>
<proteinExistence type="predicted"/>
<dbReference type="Proteomes" id="UP000789941">
    <property type="component" value="Unassembled WGS sequence"/>
</dbReference>
<gene>
    <name evidence="2" type="ORF">LFW2832_01072</name>
</gene>
<comment type="caution">
    <text evidence="2">The sequence shown here is derived from an EMBL/GenBank/DDBJ whole genome shotgun (WGS) entry which is preliminary data.</text>
</comment>
<keyword evidence="1" id="KW-1133">Transmembrane helix</keyword>
<evidence type="ECO:0000313" key="2">
    <source>
        <dbReference type="EMBL" id="VVC04610.1"/>
    </source>
</evidence>
<keyword evidence="1" id="KW-0812">Transmembrane</keyword>
<feature type="transmembrane region" description="Helical" evidence="1">
    <location>
        <begin position="93"/>
        <end position="112"/>
    </location>
</feature>
<dbReference type="AlphaFoldDB" id="A0A5E4LRP5"/>
<evidence type="ECO:0000256" key="1">
    <source>
        <dbReference type="SAM" id="Phobius"/>
    </source>
</evidence>
<name>A0A5E4LRP5_9ARCH</name>
<accession>A0A5E4LRP5</accession>
<reference evidence="2 3" key="1">
    <citation type="submission" date="2019-08" db="EMBL/GenBank/DDBJ databases">
        <authorList>
            <person name="Vazquez-Campos X."/>
        </authorList>
    </citation>
    <scope>NUCLEOTIDE SEQUENCE [LARGE SCALE GENOMIC DNA]</scope>
    <source>
        <strain evidence="2">LFW-283_2</strain>
    </source>
</reference>